<protein>
    <submittedName>
        <fullName evidence="2">Uncharacterized protein</fullName>
    </submittedName>
</protein>
<keyword evidence="1" id="KW-1133">Transmembrane helix</keyword>
<name>A0ABU9FZK8_9GAMM</name>
<feature type="transmembrane region" description="Helical" evidence="1">
    <location>
        <begin position="6"/>
        <end position="28"/>
    </location>
</feature>
<sequence length="243" mass="27956">MHQVIIVFAIVFIVGIVFLITAFALVSWQKKQNISKNKVVDKLISRSYRLITTLESVPDRYFPIETKILLIDYLHSIVPRIVNKRIEAPELMSALPELAELRRQLKEGIQNSKREKVASATHCTKIQNSLRFLPTLLREFSTQHVIDHRSAKRQIELVRYSHCLVHYDWLLHQAKVDLAADRKAKALENYRTALAEIEKVAAIENVSEEVCVVKSHISTVEDMLFKHRTASSQLDTEVDPKHA</sequence>
<keyword evidence="1" id="KW-0472">Membrane</keyword>
<evidence type="ECO:0000313" key="3">
    <source>
        <dbReference type="Proteomes" id="UP001379949"/>
    </source>
</evidence>
<keyword evidence="1" id="KW-0812">Transmembrane</keyword>
<keyword evidence="3" id="KW-1185">Reference proteome</keyword>
<dbReference type="Proteomes" id="UP001379949">
    <property type="component" value="Unassembled WGS sequence"/>
</dbReference>
<proteinExistence type="predicted"/>
<comment type="caution">
    <text evidence="2">The sequence shown here is derived from an EMBL/GenBank/DDBJ whole genome shotgun (WGS) entry which is preliminary data.</text>
</comment>
<reference evidence="2 3" key="1">
    <citation type="submission" date="2024-02" db="EMBL/GenBank/DDBJ databases">
        <title>Bacteria isolated from the canopy kelp, Nereocystis luetkeana.</title>
        <authorList>
            <person name="Pfister C.A."/>
            <person name="Younker I.T."/>
            <person name="Light S.H."/>
        </authorList>
    </citation>
    <scope>NUCLEOTIDE SEQUENCE [LARGE SCALE GENOMIC DNA]</scope>
    <source>
        <strain evidence="2 3">TI.4.07</strain>
    </source>
</reference>
<dbReference type="RefSeq" id="WP_341566015.1">
    <property type="nucleotide sequence ID" value="NZ_JBAKAR010000001.1"/>
</dbReference>
<gene>
    <name evidence="2" type="ORF">V6242_00725</name>
</gene>
<evidence type="ECO:0000313" key="2">
    <source>
        <dbReference type="EMBL" id="MEL0611649.1"/>
    </source>
</evidence>
<dbReference type="EMBL" id="JBAKAR010000001">
    <property type="protein sequence ID" value="MEL0611649.1"/>
    <property type="molecule type" value="Genomic_DNA"/>
</dbReference>
<evidence type="ECO:0000256" key="1">
    <source>
        <dbReference type="SAM" id="Phobius"/>
    </source>
</evidence>
<organism evidence="2 3">
    <name type="scientific">Marinomonas arenicola</name>
    <dbReference type="NCBI Taxonomy" id="569601"/>
    <lineage>
        <taxon>Bacteria</taxon>
        <taxon>Pseudomonadati</taxon>
        <taxon>Pseudomonadota</taxon>
        <taxon>Gammaproteobacteria</taxon>
        <taxon>Oceanospirillales</taxon>
        <taxon>Oceanospirillaceae</taxon>
        <taxon>Marinomonas</taxon>
    </lineage>
</organism>
<accession>A0ABU9FZK8</accession>